<sequence>MKKKKVIMIAGAAVIGIAAAFAVFSQKGPTPTPVQTETLAEQTLRGTVEASGNVESTDTVYVYAEVSAPIERVPVKVGDKVAAGQLLAQLDDTDIHNTLQQKQIALRTGSQSSQQRIQSAEKAYQDAKNNLDQGLNTQINTAKDQVTNTQRALAKAIDDRDVNQARVDQEMKNQLVSATASATTAKAAYDRAEKEYNKAKKEYKDDLDDLKDELKDLKKSGANQETIDAKQKEIDDFEENNGFIDDTTGAFTSVKALKQAYEDAQLAYNNAQKALNAATIDAQNAATDKMKNYVKAVEDAQLAYDSAVQSLKAAQTAASQSLDSARDAVASEKIAANTEALQAEIKTLNDNLKKCTIAAPAAGTVTAVYAEENATATGLMFTIENTEGLQVKVKVKEYDLPSVKEGMKAVITADATGDVEYEGIVQKIAPAATGSGSAAAGAAGAAAAATNNSNVEFEADVLIQTPNTPLRIGMSAKAKIITQEKAGALAVPYDALTTNEKGETIVYTPKKQPDNTYQAVAIPVKTGLETDLSIEVSGEGLSAGTPVITDAKAMSPGMLIAVTNGASALADAVSGASGEASS</sequence>
<evidence type="ECO:0000256" key="4">
    <source>
        <dbReference type="SAM" id="SignalP"/>
    </source>
</evidence>
<evidence type="ECO:0000256" key="3">
    <source>
        <dbReference type="SAM" id="Coils"/>
    </source>
</evidence>
<dbReference type="Gene3D" id="2.40.50.100">
    <property type="match status" value="1"/>
</dbReference>
<dbReference type="RefSeq" id="WP_326840264.1">
    <property type="nucleotide sequence ID" value="NZ_SVNY01000003.1"/>
</dbReference>
<evidence type="ECO:0000259" key="5">
    <source>
        <dbReference type="Pfam" id="PF25990"/>
    </source>
</evidence>
<dbReference type="Gene3D" id="2.40.420.20">
    <property type="match status" value="1"/>
</dbReference>
<feature type="coiled-coil region" evidence="3">
    <location>
        <begin position="254"/>
        <end position="281"/>
    </location>
</feature>
<dbReference type="PANTHER" id="PTHR32347:SF14">
    <property type="entry name" value="EFFLUX SYSTEM COMPONENT YKNX-RELATED"/>
    <property type="match status" value="1"/>
</dbReference>
<dbReference type="Pfam" id="PF25990">
    <property type="entry name" value="Beta-barrel_YknX"/>
    <property type="match status" value="1"/>
</dbReference>
<dbReference type="PANTHER" id="PTHR32347">
    <property type="entry name" value="EFFLUX SYSTEM COMPONENT YKNX-RELATED"/>
    <property type="match status" value="1"/>
</dbReference>
<name>A0A928Q4X6_9FIRM</name>
<feature type="chain" id="PRO_5036805407" evidence="4">
    <location>
        <begin position="23"/>
        <end position="582"/>
    </location>
</feature>
<comment type="caution">
    <text evidence="6">The sequence shown here is derived from an EMBL/GenBank/DDBJ whole genome shotgun (WGS) entry which is preliminary data.</text>
</comment>
<comment type="subcellular location">
    <subcellularLocation>
        <location evidence="1">Cell envelope</location>
    </subcellularLocation>
</comment>
<feature type="signal peptide" evidence="4">
    <location>
        <begin position="1"/>
        <end position="22"/>
    </location>
</feature>
<evidence type="ECO:0000313" key="7">
    <source>
        <dbReference type="Proteomes" id="UP000754750"/>
    </source>
</evidence>
<reference evidence="6" key="1">
    <citation type="submission" date="2019-04" db="EMBL/GenBank/DDBJ databases">
        <title>Evolution of Biomass-Degrading Anaerobic Consortia Revealed by Metagenomics.</title>
        <authorList>
            <person name="Peng X."/>
        </authorList>
    </citation>
    <scope>NUCLEOTIDE SEQUENCE</scope>
    <source>
        <strain evidence="6">SIG551</strain>
    </source>
</reference>
<keyword evidence="2 3" id="KW-0175">Coiled coil</keyword>
<dbReference type="GO" id="GO:0030313">
    <property type="term" value="C:cell envelope"/>
    <property type="evidence" value="ECO:0007669"/>
    <property type="project" value="UniProtKB-SubCell"/>
</dbReference>
<dbReference type="AlphaFoldDB" id="A0A928Q4X6"/>
<evidence type="ECO:0000256" key="2">
    <source>
        <dbReference type="ARBA" id="ARBA00023054"/>
    </source>
</evidence>
<dbReference type="Gene3D" id="2.40.30.170">
    <property type="match status" value="1"/>
</dbReference>
<dbReference type="EMBL" id="SVNY01000003">
    <property type="protein sequence ID" value="MBE6833237.1"/>
    <property type="molecule type" value="Genomic_DNA"/>
</dbReference>
<feature type="coiled-coil region" evidence="3">
    <location>
        <begin position="331"/>
        <end position="358"/>
    </location>
</feature>
<gene>
    <name evidence="6" type="ORF">E7512_06590</name>
</gene>
<evidence type="ECO:0000313" key="6">
    <source>
        <dbReference type="EMBL" id="MBE6833237.1"/>
    </source>
</evidence>
<feature type="domain" description="YknX-like beta-barrel" evidence="5">
    <location>
        <begin position="389"/>
        <end position="480"/>
    </location>
</feature>
<organism evidence="6 7">
    <name type="scientific">Faecalispora sporosphaeroides</name>
    <dbReference type="NCBI Taxonomy" id="1549"/>
    <lineage>
        <taxon>Bacteria</taxon>
        <taxon>Bacillati</taxon>
        <taxon>Bacillota</taxon>
        <taxon>Clostridia</taxon>
        <taxon>Eubacteriales</taxon>
        <taxon>Oscillospiraceae</taxon>
        <taxon>Faecalispora</taxon>
    </lineage>
</organism>
<accession>A0A928Q4X6</accession>
<keyword evidence="4" id="KW-0732">Signal</keyword>
<feature type="coiled-coil region" evidence="3">
    <location>
        <begin position="110"/>
        <end position="227"/>
    </location>
</feature>
<proteinExistence type="predicted"/>
<dbReference type="Proteomes" id="UP000754750">
    <property type="component" value="Unassembled WGS sequence"/>
</dbReference>
<dbReference type="InterPro" id="IPR058636">
    <property type="entry name" value="Beta-barrel_YknX"/>
</dbReference>
<dbReference type="Gene3D" id="1.10.287.470">
    <property type="entry name" value="Helix hairpin bin"/>
    <property type="match status" value="1"/>
</dbReference>
<evidence type="ECO:0000256" key="1">
    <source>
        <dbReference type="ARBA" id="ARBA00004196"/>
    </source>
</evidence>
<protein>
    <submittedName>
        <fullName evidence="6">Biotin/lipoyl-binding protein</fullName>
    </submittedName>
</protein>
<dbReference type="InterPro" id="IPR050465">
    <property type="entry name" value="UPF0194_transport"/>
</dbReference>